<gene>
    <name evidence="1" type="ORF">GSLYS_00004254001</name>
</gene>
<organism evidence="1 2">
    <name type="scientific">Lymnaea stagnalis</name>
    <name type="common">Great pond snail</name>
    <name type="synonym">Helix stagnalis</name>
    <dbReference type="NCBI Taxonomy" id="6523"/>
    <lineage>
        <taxon>Eukaryota</taxon>
        <taxon>Metazoa</taxon>
        <taxon>Spiralia</taxon>
        <taxon>Lophotrochozoa</taxon>
        <taxon>Mollusca</taxon>
        <taxon>Gastropoda</taxon>
        <taxon>Heterobranchia</taxon>
        <taxon>Euthyneura</taxon>
        <taxon>Panpulmonata</taxon>
        <taxon>Hygrophila</taxon>
        <taxon>Lymnaeoidea</taxon>
        <taxon>Lymnaeidae</taxon>
        <taxon>Lymnaea</taxon>
    </lineage>
</organism>
<feature type="non-terminal residue" evidence="1">
    <location>
        <position position="61"/>
    </location>
</feature>
<name>A0AAV2HBG3_LYMST</name>
<dbReference type="EMBL" id="CAXITT010000062">
    <property type="protein sequence ID" value="CAL1530121.1"/>
    <property type="molecule type" value="Genomic_DNA"/>
</dbReference>
<sequence length="61" mass="7141">YFSGWPSHNNLHSEPADQKKHECLTLSDQYKDTSNGRTTLDYFFWKADLCRKPGSINFICQ</sequence>
<evidence type="ECO:0000313" key="1">
    <source>
        <dbReference type="EMBL" id="CAL1530121.1"/>
    </source>
</evidence>
<accession>A0AAV2HBG3</accession>
<comment type="caution">
    <text evidence="1">The sequence shown here is derived from an EMBL/GenBank/DDBJ whole genome shotgun (WGS) entry which is preliminary data.</text>
</comment>
<proteinExistence type="predicted"/>
<keyword evidence="2" id="KW-1185">Reference proteome</keyword>
<reference evidence="1 2" key="1">
    <citation type="submission" date="2024-04" db="EMBL/GenBank/DDBJ databases">
        <authorList>
            <consortium name="Genoscope - CEA"/>
            <person name="William W."/>
        </authorList>
    </citation>
    <scope>NUCLEOTIDE SEQUENCE [LARGE SCALE GENOMIC DNA]</scope>
</reference>
<protein>
    <submittedName>
        <fullName evidence="1">Uncharacterized protein</fullName>
    </submittedName>
</protein>
<dbReference type="AlphaFoldDB" id="A0AAV2HBG3"/>
<feature type="non-terminal residue" evidence="1">
    <location>
        <position position="1"/>
    </location>
</feature>
<evidence type="ECO:0000313" key="2">
    <source>
        <dbReference type="Proteomes" id="UP001497497"/>
    </source>
</evidence>
<dbReference type="Proteomes" id="UP001497497">
    <property type="component" value="Unassembled WGS sequence"/>
</dbReference>